<dbReference type="EMBL" id="BPLQ01010495">
    <property type="protein sequence ID" value="GIY51098.1"/>
    <property type="molecule type" value="Genomic_DNA"/>
</dbReference>
<feature type="region of interest" description="Disordered" evidence="1">
    <location>
        <begin position="57"/>
        <end position="84"/>
    </location>
</feature>
<name>A0AAV4U014_9ARAC</name>
<evidence type="ECO:0000256" key="1">
    <source>
        <dbReference type="SAM" id="MobiDB-lite"/>
    </source>
</evidence>
<comment type="caution">
    <text evidence="2">The sequence shown here is derived from an EMBL/GenBank/DDBJ whole genome shotgun (WGS) entry which is preliminary data.</text>
</comment>
<gene>
    <name evidence="2" type="ORF">CDAR_498311</name>
</gene>
<dbReference type="AlphaFoldDB" id="A0AAV4U014"/>
<evidence type="ECO:0000313" key="2">
    <source>
        <dbReference type="EMBL" id="GIY51098.1"/>
    </source>
</evidence>
<protein>
    <submittedName>
        <fullName evidence="2">Uncharacterized protein</fullName>
    </submittedName>
</protein>
<dbReference type="Proteomes" id="UP001054837">
    <property type="component" value="Unassembled WGS sequence"/>
</dbReference>
<organism evidence="2 3">
    <name type="scientific">Caerostris darwini</name>
    <dbReference type="NCBI Taxonomy" id="1538125"/>
    <lineage>
        <taxon>Eukaryota</taxon>
        <taxon>Metazoa</taxon>
        <taxon>Ecdysozoa</taxon>
        <taxon>Arthropoda</taxon>
        <taxon>Chelicerata</taxon>
        <taxon>Arachnida</taxon>
        <taxon>Araneae</taxon>
        <taxon>Araneomorphae</taxon>
        <taxon>Entelegynae</taxon>
        <taxon>Araneoidea</taxon>
        <taxon>Araneidae</taxon>
        <taxon>Caerostris</taxon>
    </lineage>
</organism>
<keyword evidence="3" id="KW-1185">Reference proteome</keyword>
<sequence>MFLLKEEEEMLSESLNATLEPSALSRTRRGSPRAQELYEELKILGGEDDLNKLPSINPCDSPEKSGFLDSNLKDNKGRSSPHLSLEQSEFLITQQNYKMRGTTTKTAQVEFVKWGVQLCIKVVFHWDQRSTK</sequence>
<reference evidence="2 3" key="1">
    <citation type="submission" date="2021-06" db="EMBL/GenBank/DDBJ databases">
        <title>Caerostris darwini draft genome.</title>
        <authorList>
            <person name="Kono N."/>
            <person name="Arakawa K."/>
        </authorList>
    </citation>
    <scope>NUCLEOTIDE SEQUENCE [LARGE SCALE GENOMIC DNA]</scope>
</reference>
<proteinExistence type="predicted"/>
<accession>A0AAV4U014</accession>
<evidence type="ECO:0000313" key="3">
    <source>
        <dbReference type="Proteomes" id="UP001054837"/>
    </source>
</evidence>